<accession>A0A8H8S874</accession>
<dbReference type="AlphaFoldDB" id="A0A8H8S874"/>
<evidence type="ECO:0000313" key="2">
    <source>
        <dbReference type="Proteomes" id="UP000443090"/>
    </source>
</evidence>
<name>A0A8H8S874_9HELO</name>
<comment type="caution">
    <text evidence="1">The sequence shown here is derived from an EMBL/GenBank/DDBJ whole genome shotgun (WGS) entry which is preliminary data.</text>
</comment>
<protein>
    <submittedName>
        <fullName evidence="1">Uncharacterized protein</fullName>
    </submittedName>
</protein>
<proteinExistence type="predicted"/>
<sequence length="440" mass="49166">MNYTLKQNPKLFSCPIDLRSDILVTSPVPTNSSPRNFYLKNLSLVSPPLISASSFVPRNMVEHLMRNKRDSAIGVKFMPNRKHARGRADEITNMEGAMHTFVTPVMSAVMTGDYRYSYGHGVTNFGDRNGMRRVRNVVLSASIQMDFEGPHVMLEVARLRGEEVHGKDLLVENDGLEILARDEKQDDGLRNEYDGLLRRHMVYHLTKDHSLPARNNIDMEFLLSVQDSITYLEGLIAAPESHFRADLANTISTRFTELPCDQIVSLELLLNTAIHQVRNEISALESMCPQGYVYTYSPPSIFAREMGATILNRLLILALKIVSQENVFKNMRVFGFDDYEDKTALEPLKKALEKQSHVEVCSKNDLFQGQGGEYDPKEAGDRISKLGAGAMLVVHNNSDGFGQNIETEHSRGSLDGAVGANSSGAASLERERGDLVGWIF</sequence>
<evidence type="ECO:0000313" key="1">
    <source>
        <dbReference type="EMBL" id="TVY48828.1"/>
    </source>
</evidence>
<reference evidence="1 2" key="1">
    <citation type="submission" date="2018-05" db="EMBL/GenBank/DDBJ databases">
        <title>Genome sequencing and assembly of the regulated plant pathogen Lachnellula willkommii and related sister species for the development of diagnostic species identification markers.</title>
        <authorList>
            <person name="Giroux E."/>
            <person name="Bilodeau G."/>
        </authorList>
    </citation>
    <scope>NUCLEOTIDE SEQUENCE [LARGE SCALE GENOMIC DNA]</scope>
    <source>
        <strain evidence="1 2">CBS 160.35</strain>
    </source>
</reference>
<gene>
    <name evidence="1" type="ORF">LOCC1_G001679</name>
</gene>
<dbReference type="OrthoDB" id="2537245at2759"/>
<dbReference type="EMBL" id="QGMI01000031">
    <property type="protein sequence ID" value="TVY48828.1"/>
    <property type="molecule type" value="Genomic_DNA"/>
</dbReference>
<keyword evidence="2" id="KW-1185">Reference proteome</keyword>
<organism evidence="1 2">
    <name type="scientific">Lachnellula occidentalis</name>
    <dbReference type="NCBI Taxonomy" id="215460"/>
    <lineage>
        <taxon>Eukaryota</taxon>
        <taxon>Fungi</taxon>
        <taxon>Dikarya</taxon>
        <taxon>Ascomycota</taxon>
        <taxon>Pezizomycotina</taxon>
        <taxon>Leotiomycetes</taxon>
        <taxon>Helotiales</taxon>
        <taxon>Lachnaceae</taxon>
        <taxon>Lachnellula</taxon>
    </lineage>
</organism>
<dbReference type="Proteomes" id="UP000443090">
    <property type="component" value="Unassembled WGS sequence"/>
</dbReference>